<sequence length="1803" mass="200514">MNSLWDFEDGFSIPQDSTEVHIGGAYWLPVTPAKPAPPRSHATPIHQTESPLGKPNWPEFALPSNGYLHEIPNCSTNPVQVSNQCQKPPQTEEFFGLDFDYVERNQTTNQTVGPYTQALSIGSPAFGSGSLSDILASGDAAFIPSVEESLTRSFGVENEALDLNFPAVPSGWSNLNAGSILPATENTFSKDQLTTDCQYATPTSSQAMYDLNSTPRREVESNHASGIANPIQLAPITPDQARSGNPQLPVLNFLADESVNQEKRNGIEKSVSFTGIEAANPNSDELLQNIVDSFKQKEGTQNGTDEGIDLNRTPQQRTPKRKKHRPKVIREGKAKRAKTSQTPEKPNSASGNPSGKRKYVRKKGLNGTPVAPQAEDARETGPAKQGNFMKSARRALNFDLEEAVAEARTVAGREQRTKQADTAEAVNLVLRTQTTEPSTRANFLLGTTGTSVLEVAQQNRLPTQYRQGSMHGIASASTGRSSAPSFPFPQLQAAIQQRTATNHRQLGGDVTFASAHSERALGVGVGCSNSFLEQISPTQQHINKTGVRQSMFHPKSNIQNLTNSRQVFLNRFSQAASNVTRDRGLLNGQTPQSISTVAMWQHIVSTLSEAQRKTNAERISRVSPIVEDSRQNHMRGPHSDITSTTLTAQRNHEISRSYAADEFNQLLRNGYLQSVALRQQQALFEQQVHSIRREESGILSQMNRGGSIVVENHPHRQLIRSAPDIPGNKQNNTSISAMMSPVQTKLKTIKSKRNAPRSPAERRGSTTAMKETGLTTIDEIIHRLSNLHLGGEEGAIVPYRGDGTIVPFEGKKRKPRPKVDLDPETNRIWNLLMGKEKSQGLEENNQEKEKWWENEREVFRGRANSFIARMHLVQGDRRFSRWKGSVVDSVIGVFLTQNVSDHLSSSAFISLAARFPLKSTCMNTPCDRGKNKILVEEPEEFTMNTSGAFDLGTNLQLVCNRSPVAIHSTRESWRDGEISGTERANVFELQTQCLEEEVISSQGSFDCSTVDGSGGIRSYSGSNSESEDLGVSHKSEGVHRSASRTSLPGERFMFQDLNNQANGSTSQNHGSESGYEEPNNKRYANGSSANTPPFTFDSRNTYLGHLPTSPCHLQMAAELRVRNYDVFGEESTRSLSKASTFSGDREANGTAKQSKHPPESTSRSTVHEKGVLTSEQTQMMGRYTAGDKNQLYQRCCSQTGSQSGVTLQSILENTTVEPNSNDLFSSSTKMYKEETNAKQAKPKGAKPQVEKKIDWDHLRKDAQAKGARRERSGDAMDSLDYEAMRQASIKEISETIKERGMNNMLAERIKDFLNRLVEEHESIDLEWLRDVPPDKAKDYLLSIRGLGLKSVECVRLLTLHHLAFPVDTNVGRIAVRLGWVPLQPLPESLQLHLLELYPVLESIQKYLWPRLCKLDQRTLYELHYQLITFGKVFCTKSKPNCNACPMRGECRHFASAFASARLALPGPEDKSIVSSTVPVAESSNSACINPVPLHPLENYSAKEGKSEGANSQPIIEEPASPEQERAVQESDIEDGWYEDDDDDDEIPTIKLNMEEFTENLQNFIQDNNMELQEGDMSKALVALNPGVASIPTRKLKNVSRLRTEHQVYELPDDHPLLEGMQKREPDDPSPYLLAIWTPGETANSVHPPEQRCPFQDTGKLCNEKTCFSCNSIREANSQTVRGTLLIPCRTAMKGSFPLNGTYFQVNEMFADHDTSVNPIDVPRSTIWNLRRRTVYFGTSVTSIFRGKKESCCLYLWTCYKYLCKSSKGDYSWEYGNFLLLLTRLDDGRNSVLLLERICLRERI</sequence>
<dbReference type="Pfam" id="PF15629">
    <property type="entry name" value="Perm-CXXC"/>
    <property type="match status" value="1"/>
</dbReference>
<keyword evidence="5" id="KW-0479">Metal-binding</keyword>
<dbReference type="GO" id="GO:0019104">
    <property type="term" value="F:DNA N-glycosylase activity"/>
    <property type="evidence" value="ECO:0007669"/>
    <property type="project" value="InterPro"/>
</dbReference>
<dbReference type="Proteomes" id="UP000515151">
    <property type="component" value="Chromosome 8"/>
</dbReference>
<dbReference type="OrthoDB" id="5607at2759"/>
<feature type="domain" description="HhH-GPD" evidence="11">
    <location>
        <begin position="1267"/>
        <end position="1432"/>
    </location>
</feature>
<feature type="region of interest" description="Disordered" evidence="10">
    <location>
        <begin position="1502"/>
        <end position="1544"/>
    </location>
</feature>
<feature type="compositionally biased region" description="Polar residues" evidence="10">
    <location>
        <begin position="1133"/>
        <end position="1142"/>
    </location>
</feature>
<evidence type="ECO:0000259" key="11">
    <source>
        <dbReference type="SMART" id="SM00478"/>
    </source>
</evidence>
<evidence type="ECO:0000256" key="2">
    <source>
        <dbReference type="ARBA" id="ARBA00004123"/>
    </source>
</evidence>
<keyword evidence="7" id="KW-0411">Iron-sulfur</keyword>
<dbReference type="SMART" id="SM00525">
    <property type="entry name" value="FES"/>
    <property type="match status" value="1"/>
</dbReference>
<accession>A0A6P8BSV0</accession>
<feature type="compositionally biased region" description="Basic and acidic residues" evidence="10">
    <location>
        <begin position="1030"/>
        <end position="1039"/>
    </location>
</feature>
<comment type="cofactor">
    <cofactor evidence="1">
        <name>[4Fe-4S] cluster</name>
        <dbReference type="ChEBI" id="CHEBI:49883"/>
    </cofactor>
</comment>
<dbReference type="InterPro" id="IPR023170">
    <property type="entry name" value="HhH_base_excis_C"/>
</dbReference>
<keyword evidence="8" id="KW-0238">DNA-binding</keyword>
<evidence type="ECO:0000256" key="5">
    <source>
        <dbReference type="ARBA" id="ARBA00022723"/>
    </source>
</evidence>
<dbReference type="SUPFAM" id="SSF48150">
    <property type="entry name" value="DNA-glycosylase"/>
    <property type="match status" value="1"/>
</dbReference>
<evidence type="ECO:0000256" key="9">
    <source>
        <dbReference type="ARBA" id="ARBA00023242"/>
    </source>
</evidence>
<keyword evidence="4" id="KW-0004">4Fe-4S</keyword>
<reference evidence="13" key="2">
    <citation type="submission" date="2025-08" db="UniProtKB">
        <authorList>
            <consortium name="RefSeq"/>
        </authorList>
    </citation>
    <scope>IDENTIFICATION</scope>
    <source>
        <tissue evidence="13">Leaf</tissue>
    </source>
</reference>
<dbReference type="InterPro" id="IPR028925">
    <property type="entry name" value="RRM_DME"/>
</dbReference>
<feature type="region of interest" description="Disordered" evidence="10">
    <location>
        <begin position="1016"/>
        <end position="1095"/>
    </location>
</feature>
<keyword evidence="6" id="KW-0408">Iron</keyword>
<dbReference type="InterPro" id="IPR003265">
    <property type="entry name" value="HhH-GPD_domain"/>
</dbReference>
<dbReference type="GO" id="GO:0035514">
    <property type="term" value="F:DNA demethylase activity"/>
    <property type="evidence" value="ECO:0007669"/>
    <property type="project" value="InterPro"/>
</dbReference>
<proteinExistence type="inferred from homology"/>
<feature type="compositionally biased region" description="Basic residues" evidence="10">
    <location>
        <begin position="355"/>
        <end position="364"/>
    </location>
</feature>
<evidence type="ECO:0000256" key="8">
    <source>
        <dbReference type="ARBA" id="ARBA00023125"/>
    </source>
</evidence>
<dbReference type="PANTHER" id="PTHR46213">
    <property type="entry name" value="TRANSCRIPTIONAL ACTIVATOR DEMETER"/>
    <property type="match status" value="1"/>
</dbReference>
<dbReference type="Pfam" id="PF15628">
    <property type="entry name" value="RRM_DME"/>
    <property type="match status" value="1"/>
</dbReference>
<dbReference type="InterPro" id="IPR011257">
    <property type="entry name" value="DNA_glycosylase"/>
</dbReference>
<dbReference type="GO" id="GO:0005634">
    <property type="term" value="C:nucleus"/>
    <property type="evidence" value="ECO:0007669"/>
    <property type="project" value="UniProtKB-SubCell"/>
</dbReference>
<feature type="compositionally biased region" description="Acidic residues" evidence="10">
    <location>
        <begin position="1530"/>
        <end position="1544"/>
    </location>
</feature>
<evidence type="ECO:0000256" key="6">
    <source>
        <dbReference type="ARBA" id="ARBA00023004"/>
    </source>
</evidence>
<evidence type="ECO:0000256" key="3">
    <source>
        <dbReference type="ARBA" id="ARBA00005646"/>
    </source>
</evidence>
<evidence type="ECO:0000256" key="7">
    <source>
        <dbReference type="ARBA" id="ARBA00023014"/>
    </source>
</evidence>
<dbReference type="InterPro" id="IPR044811">
    <property type="entry name" value="DME/ROS1"/>
</dbReference>
<feature type="compositionally biased region" description="Polar residues" evidence="10">
    <location>
        <begin position="1056"/>
        <end position="1071"/>
    </location>
</feature>
<dbReference type="InterPro" id="IPR003651">
    <property type="entry name" value="Endonuclease3_FeS-loop_motif"/>
</dbReference>
<dbReference type="GO" id="GO:0003677">
    <property type="term" value="F:DNA binding"/>
    <property type="evidence" value="ECO:0007669"/>
    <property type="project" value="UniProtKB-KW"/>
</dbReference>
<name>A0A6P8BSV0_PUNGR</name>
<dbReference type="InterPro" id="IPR028924">
    <property type="entry name" value="Perm-CXXC"/>
</dbReference>
<feature type="region of interest" description="Disordered" evidence="10">
    <location>
        <begin position="297"/>
        <end position="386"/>
    </location>
</feature>
<organism evidence="12 13">
    <name type="scientific">Punica granatum</name>
    <name type="common">Pomegranate</name>
    <dbReference type="NCBI Taxonomy" id="22663"/>
    <lineage>
        <taxon>Eukaryota</taxon>
        <taxon>Viridiplantae</taxon>
        <taxon>Streptophyta</taxon>
        <taxon>Embryophyta</taxon>
        <taxon>Tracheophyta</taxon>
        <taxon>Spermatophyta</taxon>
        <taxon>Magnoliopsida</taxon>
        <taxon>eudicotyledons</taxon>
        <taxon>Gunneridae</taxon>
        <taxon>Pentapetalae</taxon>
        <taxon>rosids</taxon>
        <taxon>malvids</taxon>
        <taxon>Myrtales</taxon>
        <taxon>Lythraceae</taxon>
        <taxon>Punica</taxon>
    </lineage>
</organism>
<keyword evidence="9" id="KW-0539">Nucleus</keyword>
<evidence type="ECO:0000256" key="1">
    <source>
        <dbReference type="ARBA" id="ARBA00001966"/>
    </source>
</evidence>
<dbReference type="GO" id="GO:0003906">
    <property type="term" value="F:DNA-(apurinic or apyrimidinic site) endonuclease activity"/>
    <property type="evidence" value="ECO:0007669"/>
    <property type="project" value="UniProtKB-ARBA"/>
</dbReference>
<keyword evidence="12" id="KW-1185">Reference proteome</keyword>
<dbReference type="RefSeq" id="XP_031373882.1">
    <property type="nucleotide sequence ID" value="XM_031518022.1"/>
</dbReference>
<dbReference type="Gene3D" id="1.10.340.30">
    <property type="entry name" value="Hypothetical protein, domain 2"/>
    <property type="match status" value="1"/>
</dbReference>
<dbReference type="CDD" id="cd00056">
    <property type="entry name" value="ENDO3c"/>
    <property type="match status" value="1"/>
</dbReference>
<protein>
    <submittedName>
        <fullName evidence="13">Transcriptional activator DEMETER-like isoform X1</fullName>
    </submittedName>
</protein>
<feature type="compositionally biased region" description="Polar residues" evidence="10">
    <location>
        <begin position="1085"/>
        <end position="1095"/>
    </location>
</feature>
<evidence type="ECO:0000256" key="10">
    <source>
        <dbReference type="SAM" id="MobiDB-lite"/>
    </source>
</evidence>
<dbReference type="FunFam" id="1.10.1670.10:FF:000004">
    <property type="entry name" value="DNA glycosylase/AP lyase ROS1"/>
    <property type="match status" value="1"/>
</dbReference>
<dbReference type="SMART" id="SM00478">
    <property type="entry name" value="ENDO3c"/>
    <property type="match status" value="1"/>
</dbReference>
<dbReference type="PANTHER" id="PTHR46213:SF24">
    <property type="entry name" value="HHH-GPD DOMAIN-CONTAINING PROTEIN"/>
    <property type="match status" value="1"/>
</dbReference>
<reference evidence="12" key="1">
    <citation type="journal article" date="2020" name="Plant Biotechnol. J.">
        <title>The pomegranate (Punica granatum L.) draft genome dissects genetic divergence between soft- and hard-seeded cultivars.</title>
        <authorList>
            <person name="Luo X."/>
            <person name="Li H."/>
            <person name="Wu Z."/>
            <person name="Yao W."/>
            <person name="Zhao P."/>
            <person name="Cao D."/>
            <person name="Yu H."/>
            <person name="Li K."/>
            <person name="Poudel K."/>
            <person name="Zhao D."/>
            <person name="Zhang F."/>
            <person name="Xia X."/>
            <person name="Chen L."/>
            <person name="Wang Q."/>
            <person name="Jing D."/>
            <person name="Cao S."/>
        </authorList>
    </citation>
    <scope>NUCLEOTIDE SEQUENCE [LARGE SCALE GENOMIC DNA]</scope>
    <source>
        <strain evidence="12">cv. Tunisia</strain>
    </source>
</reference>
<evidence type="ECO:0000313" key="13">
    <source>
        <dbReference type="RefSeq" id="XP_031373882.1"/>
    </source>
</evidence>
<feature type="region of interest" description="Disordered" evidence="10">
    <location>
        <begin position="747"/>
        <end position="768"/>
    </location>
</feature>
<evidence type="ECO:0000313" key="12">
    <source>
        <dbReference type="Proteomes" id="UP000515151"/>
    </source>
</evidence>
<dbReference type="GO" id="GO:0141166">
    <property type="term" value="P:chromosomal 5-methylcytosine DNA demethylation pathway"/>
    <property type="evidence" value="ECO:0007669"/>
    <property type="project" value="InterPro"/>
</dbReference>
<comment type="subcellular location">
    <subcellularLocation>
        <location evidence="2">Nucleus</location>
    </subcellularLocation>
</comment>
<dbReference type="GO" id="GO:0046872">
    <property type="term" value="F:metal ion binding"/>
    <property type="evidence" value="ECO:0007669"/>
    <property type="project" value="UniProtKB-KW"/>
</dbReference>
<dbReference type="GO" id="GO:0006284">
    <property type="term" value="P:base-excision repair"/>
    <property type="evidence" value="ECO:0007669"/>
    <property type="project" value="InterPro"/>
</dbReference>
<dbReference type="GeneID" id="116188575"/>
<dbReference type="GO" id="GO:0051539">
    <property type="term" value="F:4 iron, 4 sulfur cluster binding"/>
    <property type="evidence" value="ECO:0007669"/>
    <property type="project" value="UniProtKB-KW"/>
</dbReference>
<feature type="compositionally biased region" description="Basic residues" evidence="10">
    <location>
        <begin position="318"/>
        <end position="327"/>
    </location>
</feature>
<feature type="compositionally biased region" description="Polar residues" evidence="10">
    <location>
        <begin position="339"/>
        <end position="353"/>
    </location>
</feature>
<evidence type="ECO:0000256" key="4">
    <source>
        <dbReference type="ARBA" id="ARBA00022485"/>
    </source>
</evidence>
<feature type="region of interest" description="Disordered" evidence="10">
    <location>
        <begin position="35"/>
        <end position="55"/>
    </location>
</feature>
<comment type="similarity">
    <text evidence="3">Belongs to the DNA glycosylase family. DEMETER subfamily.</text>
</comment>
<feature type="region of interest" description="Disordered" evidence="10">
    <location>
        <begin position="1130"/>
        <end position="1168"/>
    </location>
</feature>
<dbReference type="Gene3D" id="1.10.1670.10">
    <property type="entry name" value="Helix-hairpin-Helix base-excision DNA repair enzymes (C-terminal)"/>
    <property type="match status" value="1"/>
</dbReference>
<gene>
    <name evidence="13" type="primary">LOC116188575</name>
</gene>